<gene>
    <name evidence="2" type="ORF">BIFANG_02812</name>
</gene>
<name>C4FES2_9BIFI</name>
<proteinExistence type="predicted"/>
<evidence type="ECO:0000313" key="3">
    <source>
        <dbReference type="Proteomes" id="UP000006408"/>
    </source>
</evidence>
<sequence>MRICHCFSPSTCSRWPDGHTTKPTADYPMPTKPRHAHRRYPNTPNTREHAYTKQTTVANHTRCMR</sequence>
<comment type="caution">
    <text evidence="2">The sequence shown here is derived from an EMBL/GenBank/DDBJ whole genome shotgun (WGS) entry which is preliminary data.</text>
</comment>
<keyword evidence="3" id="KW-1185">Reference proteome</keyword>
<protein>
    <submittedName>
        <fullName evidence="2">Uncharacterized protein</fullName>
    </submittedName>
</protein>
<dbReference type="AlphaFoldDB" id="C4FES2"/>
<evidence type="ECO:0000313" key="2">
    <source>
        <dbReference type="EMBL" id="EEP21452.1"/>
    </source>
</evidence>
<dbReference type="Proteomes" id="UP000006408">
    <property type="component" value="Unassembled WGS sequence"/>
</dbReference>
<feature type="region of interest" description="Disordered" evidence="1">
    <location>
        <begin position="18"/>
        <end position="48"/>
    </location>
</feature>
<organism evidence="2 3">
    <name type="scientific">Bifidobacterium angulatum DSM 20098 = JCM 7096</name>
    <dbReference type="NCBI Taxonomy" id="518635"/>
    <lineage>
        <taxon>Bacteria</taxon>
        <taxon>Bacillati</taxon>
        <taxon>Actinomycetota</taxon>
        <taxon>Actinomycetes</taxon>
        <taxon>Bifidobacteriales</taxon>
        <taxon>Bifidobacteriaceae</taxon>
        <taxon>Bifidobacterium</taxon>
    </lineage>
</organism>
<dbReference type="HOGENOM" id="CLU_2840997_0_0_11"/>
<reference evidence="2" key="1">
    <citation type="submission" date="2009-04" db="EMBL/GenBank/DDBJ databases">
        <authorList>
            <person name="Weinstock G."/>
            <person name="Sodergren E."/>
            <person name="Clifton S."/>
            <person name="Fulton L."/>
            <person name="Fulton B."/>
            <person name="Courtney L."/>
            <person name="Fronick C."/>
            <person name="Harrison M."/>
            <person name="Strong C."/>
            <person name="Farmer C."/>
            <person name="Delahaunty K."/>
            <person name="Markovic C."/>
            <person name="Hall O."/>
            <person name="Minx P."/>
            <person name="Tomlinson C."/>
            <person name="Mitreva M."/>
            <person name="Nelson J."/>
            <person name="Hou S."/>
            <person name="Wollam A."/>
            <person name="Pepin K.H."/>
            <person name="Johnson M."/>
            <person name="Bhonagiri V."/>
            <person name="Nash W.E."/>
            <person name="Warren W."/>
            <person name="Chinwalla A."/>
            <person name="Mardis E.R."/>
            <person name="Wilson R.K."/>
        </authorList>
    </citation>
    <scope>NUCLEOTIDE SEQUENCE [LARGE SCALE GENOMIC DNA]</scope>
    <source>
        <strain evidence="2">DSM 20098</strain>
    </source>
</reference>
<evidence type="ECO:0000256" key="1">
    <source>
        <dbReference type="SAM" id="MobiDB-lite"/>
    </source>
</evidence>
<dbReference type="PATRIC" id="fig|518635.7.peg.756"/>
<dbReference type="EMBL" id="ABYS02000004">
    <property type="protein sequence ID" value="EEP21452.1"/>
    <property type="molecule type" value="Genomic_DNA"/>
</dbReference>
<accession>C4FES2</accession>